<sequence length="189" mass="20732">MGNSERRIVITGGPGAGKSTLVAALARRGAAVMPEAGRAIIQAQGAIGGDALPWADRRLFAELMLSWYLRSYRDGAAGNRLTFYDRGIPDSIGYLELNGMPVPKHFEDAARMCRYGRRVFVAPPWAEIFTHDAERSQSFDEAVATHDAICAVYRRLGYELIPLPRGTVDSRVAMVLAGIGNWLRRSDGH</sequence>
<dbReference type="RefSeq" id="WP_068458952.1">
    <property type="nucleotide sequence ID" value="NZ_LMTR01000012.1"/>
</dbReference>
<name>A0A120CYD3_HYPSL</name>
<dbReference type="Proteomes" id="UP000059074">
    <property type="component" value="Unassembled WGS sequence"/>
</dbReference>
<dbReference type="Gene3D" id="3.40.50.300">
    <property type="entry name" value="P-loop containing nucleotide triphosphate hydrolases"/>
    <property type="match status" value="1"/>
</dbReference>
<gene>
    <name evidence="2" type="ORF">APY04_0138</name>
</gene>
<evidence type="ECO:0000259" key="1">
    <source>
        <dbReference type="Pfam" id="PF13521"/>
    </source>
</evidence>
<dbReference type="OrthoDB" id="5638848at2"/>
<reference evidence="2 3" key="1">
    <citation type="submission" date="2015-10" db="EMBL/GenBank/DDBJ databases">
        <title>Transcriptomic analysis of a linuron degrading triple-species bacterial consortium.</title>
        <authorList>
            <person name="Albers P."/>
        </authorList>
    </citation>
    <scope>NUCLEOTIDE SEQUENCE [LARGE SCALE GENOMIC DNA]</scope>
    <source>
        <strain evidence="2 3">WDL6</strain>
    </source>
</reference>
<protein>
    <recommendedName>
        <fullName evidence="1">NadR/Ttd14 AAA domain-containing protein</fullName>
    </recommendedName>
</protein>
<dbReference type="EMBL" id="LMTR01000012">
    <property type="protein sequence ID" value="KWT72344.1"/>
    <property type="molecule type" value="Genomic_DNA"/>
</dbReference>
<comment type="caution">
    <text evidence="2">The sequence shown here is derived from an EMBL/GenBank/DDBJ whole genome shotgun (WGS) entry which is preliminary data.</text>
</comment>
<dbReference type="STRING" id="121290.APY04_0138"/>
<evidence type="ECO:0000313" key="2">
    <source>
        <dbReference type="EMBL" id="KWT72344.1"/>
    </source>
</evidence>
<proteinExistence type="predicted"/>
<dbReference type="SUPFAM" id="SSF52540">
    <property type="entry name" value="P-loop containing nucleoside triphosphate hydrolases"/>
    <property type="match status" value="1"/>
</dbReference>
<organism evidence="2 3">
    <name type="scientific">Hyphomicrobium sulfonivorans</name>
    <dbReference type="NCBI Taxonomy" id="121290"/>
    <lineage>
        <taxon>Bacteria</taxon>
        <taxon>Pseudomonadati</taxon>
        <taxon>Pseudomonadota</taxon>
        <taxon>Alphaproteobacteria</taxon>
        <taxon>Hyphomicrobiales</taxon>
        <taxon>Hyphomicrobiaceae</taxon>
        <taxon>Hyphomicrobium</taxon>
    </lineage>
</organism>
<dbReference type="InterPro" id="IPR027417">
    <property type="entry name" value="P-loop_NTPase"/>
</dbReference>
<dbReference type="Pfam" id="PF13521">
    <property type="entry name" value="AAA_28"/>
    <property type="match status" value="1"/>
</dbReference>
<dbReference type="PATRIC" id="fig|121290.4.peg.1514"/>
<evidence type="ECO:0000313" key="3">
    <source>
        <dbReference type="Proteomes" id="UP000059074"/>
    </source>
</evidence>
<dbReference type="InterPro" id="IPR038727">
    <property type="entry name" value="NadR/Ttd14_AAA_dom"/>
</dbReference>
<dbReference type="AlphaFoldDB" id="A0A120CYD3"/>
<keyword evidence="3" id="KW-1185">Reference proteome</keyword>
<feature type="domain" description="NadR/Ttd14 AAA" evidence="1">
    <location>
        <begin position="7"/>
        <end position="171"/>
    </location>
</feature>
<accession>A0A120CYD3</accession>